<dbReference type="InterPro" id="IPR033116">
    <property type="entry name" value="TRYPSIN_SER"/>
</dbReference>
<evidence type="ECO:0000256" key="21">
    <source>
        <dbReference type="SAM" id="MobiDB-lite"/>
    </source>
</evidence>
<dbReference type="SMART" id="SM00181">
    <property type="entry name" value="EGF"/>
    <property type="match status" value="6"/>
</dbReference>
<dbReference type="InterPro" id="IPR000742">
    <property type="entry name" value="EGF"/>
</dbReference>
<dbReference type="PRINTS" id="PR00722">
    <property type="entry name" value="CHYMOTRYPSIN"/>
</dbReference>
<dbReference type="PROSITE" id="PS50026">
    <property type="entry name" value="EGF_3"/>
    <property type="match status" value="3"/>
</dbReference>
<dbReference type="GO" id="GO:0005615">
    <property type="term" value="C:extracellular space"/>
    <property type="evidence" value="ECO:0007669"/>
    <property type="project" value="TreeGrafter"/>
</dbReference>
<evidence type="ECO:0000256" key="19">
    <source>
        <dbReference type="PROSITE-ProRule" id="PRU00076"/>
    </source>
</evidence>
<dbReference type="PROSITE" id="PS00022">
    <property type="entry name" value="EGF_1"/>
    <property type="match status" value="3"/>
</dbReference>
<evidence type="ECO:0000256" key="2">
    <source>
        <dbReference type="ARBA" id="ARBA00004613"/>
    </source>
</evidence>
<evidence type="ECO:0000256" key="20">
    <source>
        <dbReference type="RuleBase" id="RU363034"/>
    </source>
</evidence>
<evidence type="ECO:0000256" key="12">
    <source>
        <dbReference type="ARBA" id="ARBA00022801"/>
    </source>
</evidence>
<dbReference type="SMART" id="SM00020">
    <property type="entry name" value="Tryp_SPc"/>
    <property type="match status" value="3"/>
</dbReference>
<feature type="region of interest" description="Disordered" evidence="21">
    <location>
        <begin position="527"/>
        <end position="547"/>
    </location>
</feature>
<evidence type="ECO:0000256" key="8">
    <source>
        <dbReference type="ARBA" id="ARBA00022670"/>
    </source>
</evidence>
<dbReference type="InterPro" id="IPR043504">
    <property type="entry name" value="Peptidase_S1_PA_chymotrypsin"/>
</dbReference>
<dbReference type="PROSITE" id="PS01186">
    <property type="entry name" value="EGF_2"/>
    <property type="match status" value="4"/>
</dbReference>
<dbReference type="FunFam" id="2.10.25.10:FF:000162">
    <property type="entry name" value="Coagulation factor X (Predicted)"/>
    <property type="match status" value="2"/>
</dbReference>
<dbReference type="InterPro" id="IPR050442">
    <property type="entry name" value="Peptidase_S1_coag_factors"/>
</dbReference>
<evidence type="ECO:0000256" key="15">
    <source>
        <dbReference type="ARBA" id="ARBA00023157"/>
    </source>
</evidence>
<dbReference type="EMBL" id="SCEB01000007">
    <property type="protein sequence ID" value="RXN01979.1"/>
    <property type="molecule type" value="Genomic_DNA"/>
</dbReference>
<dbReference type="FunFam" id="4.10.740.10:FF:000001">
    <property type="entry name" value="vitamin K-dependent protein S"/>
    <property type="match status" value="1"/>
</dbReference>
<dbReference type="SUPFAM" id="SSF57630">
    <property type="entry name" value="GLA-domain"/>
    <property type="match status" value="1"/>
</dbReference>
<evidence type="ECO:0000256" key="17">
    <source>
        <dbReference type="ARBA" id="ARBA00030307"/>
    </source>
</evidence>
<name>A0A662Z2L5_ACIRT</name>
<keyword evidence="20" id="KW-0720">Serine protease</keyword>
<evidence type="ECO:0000256" key="5">
    <source>
        <dbReference type="ARBA" id="ARBA00022479"/>
    </source>
</evidence>
<feature type="disulfide bond" evidence="19">
    <location>
        <begin position="803"/>
        <end position="812"/>
    </location>
</feature>
<keyword evidence="8 20" id="KW-0645">Protease</keyword>
<dbReference type="InterPro" id="IPR000152">
    <property type="entry name" value="EGF-type_Asp/Asn_hydroxyl_site"/>
</dbReference>
<dbReference type="Pfam" id="PF00008">
    <property type="entry name" value="EGF"/>
    <property type="match status" value="3"/>
</dbReference>
<keyword evidence="15 19" id="KW-1015">Disulfide bond</keyword>
<evidence type="ECO:0000256" key="9">
    <source>
        <dbReference type="ARBA" id="ARBA00022685"/>
    </source>
</evidence>
<dbReference type="PROSITE" id="PS50240">
    <property type="entry name" value="TRYPSIN_DOM"/>
    <property type="match status" value="3"/>
</dbReference>
<dbReference type="InterPro" id="IPR000294">
    <property type="entry name" value="GLA_domain"/>
</dbReference>
<evidence type="ECO:0000313" key="25">
    <source>
        <dbReference type="EMBL" id="RXN01979.1"/>
    </source>
</evidence>
<evidence type="ECO:0000313" key="26">
    <source>
        <dbReference type="Proteomes" id="UP000289886"/>
    </source>
</evidence>
<dbReference type="Gene3D" id="2.10.25.10">
    <property type="entry name" value="Laminin"/>
    <property type="match status" value="6"/>
</dbReference>
<keyword evidence="26" id="KW-1185">Reference proteome</keyword>
<dbReference type="CDD" id="cd00054">
    <property type="entry name" value="EGF_CA"/>
    <property type="match status" value="3"/>
</dbReference>
<keyword evidence="5" id="KW-0301">Gamma-carboxyglutamic acid</keyword>
<protein>
    <recommendedName>
        <fullName evidence="4">Coagulation factor VII</fullName>
        <ecNumber evidence="3">3.4.21.21</ecNumber>
    </recommendedName>
    <alternativeName>
        <fullName evidence="17">Serum prothrombin conversion accelerator</fullName>
    </alternativeName>
</protein>
<dbReference type="FunFam" id="2.40.10.10:FF:000013">
    <property type="entry name" value="Coagulation factor X"/>
    <property type="match status" value="2"/>
</dbReference>
<evidence type="ECO:0000256" key="3">
    <source>
        <dbReference type="ARBA" id="ARBA00012069"/>
    </source>
</evidence>
<keyword evidence="7 19" id="KW-0245">EGF-like domain</keyword>
<dbReference type="PROSITE" id="PS01187">
    <property type="entry name" value="EGF_CA"/>
    <property type="match status" value="2"/>
</dbReference>
<dbReference type="GO" id="GO:0004252">
    <property type="term" value="F:serine-type endopeptidase activity"/>
    <property type="evidence" value="ECO:0007669"/>
    <property type="project" value="UniProtKB-EC"/>
</dbReference>
<keyword evidence="16" id="KW-0325">Glycoprotein</keyword>
<comment type="subcellular location">
    <subcellularLocation>
        <location evidence="2">Secreted</location>
    </subcellularLocation>
</comment>
<dbReference type="SUPFAM" id="SSF50494">
    <property type="entry name" value="Trypsin-like serine proteases"/>
    <property type="match status" value="3"/>
</dbReference>
<dbReference type="PRINTS" id="PR00010">
    <property type="entry name" value="EGFBLOOD"/>
</dbReference>
<dbReference type="PROSITE" id="PS00135">
    <property type="entry name" value="TRYPSIN_SER"/>
    <property type="match status" value="2"/>
</dbReference>
<evidence type="ECO:0000256" key="16">
    <source>
        <dbReference type="ARBA" id="ARBA00023180"/>
    </source>
</evidence>
<dbReference type="InterPro" id="IPR017857">
    <property type="entry name" value="Coagulation_fac-like_Gla_dom"/>
</dbReference>
<dbReference type="AlphaFoldDB" id="A0A662Z2L5"/>
<dbReference type="SUPFAM" id="SSF57196">
    <property type="entry name" value="EGF/Laminin"/>
    <property type="match status" value="5"/>
</dbReference>
<evidence type="ECO:0000256" key="18">
    <source>
        <dbReference type="ARBA" id="ARBA00056668"/>
    </source>
</evidence>
<dbReference type="SMART" id="SM00179">
    <property type="entry name" value="EGF_CA"/>
    <property type="match status" value="5"/>
</dbReference>
<keyword evidence="10" id="KW-0732">Signal</keyword>
<keyword evidence="11" id="KW-0677">Repeat</keyword>
<dbReference type="PROSITE" id="PS00010">
    <property type="entry name" value="ASX_HYDROXYL"/>
    <property type="match status" value="3"/>
</dbReference>
<evidence type="ECO:0000256" key="14">
    <source>
        <dbReference type="ARBA" id="ARBA00023145"/>
    </source>
</evidence>
<dbReference type="GO" id="GO:0006508">
    <property type="term" value="P:proteolysis"/>
    <property type="evidence" value="ECO:0007669"/>
    <property type="project" value="UniProtKB-KW"/>
</dbReference>
<dbReference type="PROSITE" id="PS50998">
    <property type="entry name" value="GLA_2"/>
    <property type="match status" value="1"/>
</dbReference>
<comment type="caution">
    <text evidence="19">Lacks conserved residue(s) required for the propagation of feature annotation.</text>
</comment>
<dbReference type="Proteomes" id="UP000289886">
    <property type="component" value="Unassembled WGS sequence"/>
</dbReference>
<proteinExistence type="predicted"/>
<organism evidence="25 26">
    <name type="scientific">Acipenser ruthenus</name>
    <name type="common">Sterlet sturgeon</name>
    <dbReference type="NCBI Taxonomy" id="7906"/>
    <lineage>
        <taxon>Eukaryota</taxon>
        <taxon>Metazoa</taxon>
        <taxon>Chordata</taxon>
        <taxon>Craniata</taxon>
        <taxon>Vertebrata</taxon>
        <taxon>Euteleostomi</taxon>
        <taxon>Actinopterygii</taxon>
        <taxon>Chondrostei</taxon>
        <taxon>Acipenseriformes</taxon>
        <taxon>Acipenseridae</taxon>
        <taxon>Acipenser</taxon>
    </lineage>
</organism>
<keyword evidence="9" id="KW-0165">Cleavage on pair of basic residues</keyword>
<dbReference type="Pfam" id="PF14670">
    <property type="entry name" value="FXa_inhibition"/>
    <property type="match status" value="2"/>
</dbReference>
<dbReference type="GO" id="GO:0005509">
    <property type="term" value="F:calcium ion binding"/>
    <property type="evidence" value="ECO:0007669"/>
    <property type="project" value="InterPro"/>
</dbReference>
<dbReference type="InterPro" id="IPR035972">
    <property type="entry name" value="GLA-like_dom_SF"/>
</dbReference>
<gene>
    <name evidence="25" type="ORF">EOD39_3664</name>
</gene>
<evidence type="ECO:0000256" key="10">
    <source>
        <dbReference type="ARBA" id="ARBA00022729"/>
    </source>
</evidence>
<evidence type="ECO:0000256" key="7">
    <source>
        <dbReference type="ARBA" id="ARBA00022536"/>
    </source>
</evidence>
<evidence type="ECO:0000259" key="24">
    <source>
        <dbReference type="PROSITE" id="PS50998"/>
    </source>
</evidence>
<dbReference type="InterPro" id="IPR001254">
    <property type="entry name" value="Trypsin_dom"/>
</dbReference>
<keyword evidence="13" id="KW-0106">Calcium</keyword>
<evidence type="ECO:0000259" key="22">
    <source>
        <dbReference type="PROSITE" id="PS50026"/>
    </source>
</evidence>
<evidence type="ECO:0000256" key="13">
    <source>
        <dbReference type="ARBA" id="ARBA00022837"/>
    </source>
</evidence>
<dbReference type="InterPro" id="IPR001314">
    <property type="entry name" value="Peptidase_S1A"/>
</dbReference>
<dbReference type="Gene3D" id="4.10.740.10">
    <property type="entry name" value="Coagulation Factor IX"/>
    <property type="match status" value="1"/>
</dbReference>
<evidence type="ECO:0000259" key="23">
    <source>
        <dbReference type="PROSITE" id="PS50240"/>
    </source>
</evidence>
<dbReference type="InterPro" id="IPR001881">
    <property type="entry name" value="EGF-like_Ca-bd_dom"/>
</dbReference>
<dbReference type="FunFam" id="2.10.25.10:FF:000122">
    <property type="entry name" value="Protein crumbs homolog 2"/>
    <property type="match status" value="1"/>
</dbReference>
<dbReference type="PANTHER" id="PTHR24278:SF26">
    <property type="entry name" value="COAGULATION FACTOR VII"/>
    <property type="match status" value="1"/>
</dbReference>
<feature type="domain" description="Peptidase S1" evidence="23">
    <location>
        <begin position="814"/>
        <end position="1033"/>
    </location>
</feature>
<feature type="domain" description="EGF-like" evidence="22">
    <location>
        <begin position="408"/>
        <end position="444"/>
    </location>
</feature>
<reference evidence="25 26" key="1">
    <citation type="submission" date="2019-01" db="EMBL/GenBank/DDBJ databases">
        <title>Draft Genome and Complete Hox-Cluster Characterization of the Sterlet Sturgeon (Acipenser ruthenus).</title>
        <authorList>
            <person name="Wei Q."/>
        </authorList>
    </citation>
    <scope>NUCLEOTIDE SEQUENCE [LARGE SCALE GENOMIC DNA]</scope>
    <source>
        <strain evidence="25">WHYD16114868_AA</strain>
        <tissue evidence="25">Blood</tissue>
    </source>
</reference>
<dbReference type="InterPro" id="IPR018097">
    <property type="entry name" value="EGF_Ca-bd_CS"/>
</dbReference>
<keyword evidence="12 20" id="KW-0378">Hydrolase</keyword>
<keyword evidence="6" id="KW-0964">Secreted</keyword>
<dbReference type="Gene3D" id="2.40.10.10">
    <property type="entry name" value="Trypsin-like serine proteases"/>
    <property type="match status" value="6"/>
</dbReference>
<feature type="domain" description="Peptidase S1" evidence="23">
    <location>
        <begin position="160"/>
        <end position="408"/>
    </location>
</feature>
<evidence type="ECO:0000256" key="4">
    <source>
        <dbReference type="ARBA" id="ARBA00015530"/>
    </source>
</evidence>
<evidence type="ECO:0000256" key="6">
    <source>
        <dbReference type="ARBA" id="ARBA00022525"/>
    </source>
</evidence>
<dbReference type="PANTHER" id="PTHR24278">
    <property type="entry name" value="COAGULATION FACTOR"/>
    <property type="match status" value="1"/>
</dbReference>
<dbReference type="Pfam" id="PF00594">
    <property type="entry name" value="Gla"/>
    <property type="match status" value="1"/>
</dbReference>
<dbReference type="PROSITE" id="PS00134">
    <property type="entry name" value="TRYPSIN_HIS"/>
    <property type="match status" value="2"/>
</dbReference>
<evidence type="ECO:0000256" key="1">
    <source>
        <dbReference type="ARBA" id="ARBA00001355"/>
    </source>
</evidence>
<accession>A0A662Z2L5</accession>
<keyword evidence="14" id="KW-0865">Zymogen</keyword>
<dbReference type="InterPro" id="IPR009003">
    <property type="entry name" value="Peptidase_S1_PA"/>
</dbReference>
<dbReference type="InterPro" id="IPR018114">
    <property type="entry name" value="TRYPSIN_HIS"/>
</dbReference>
<dbReference type="PRINTS" id="PR00001">
    <property type="entry name" value="GLABLOOD"/>
</dbReference>
<comment type="caution">
    <text evidence="25">The sequence shown here is derived from an EMBL/GenBank/DDBJ whole genome shotgun (WGS) entry which is preliminary data.</text>
</comment>
<dbReference type="EC" id="3.4.21.21" evidence="3"/>
<feature type="domain" description="Peptidase S1" evidence="23">
    <location>
        <begin position="556"/>
        <end position="774"/>
    </location>
</feature>
<feature type="disulfide bond" evidence="19">
    <location>
        <begin position="75"/>
        <end position="84"/>
    </location>
</feature>
<feature type="disulfide bond" evidence="19">
    <location>
        <begin position="434"/>
        <end position="443"/>
    </location>
</feature>
<comment type="function">
    <text evidence="18">Initiates the extrinsic pathway of blood coagulation. Serine protease that circulates in the blood in a zymogen form. Factor VII is converted to factor VIIa by factor Xa, factor XIIa, factor IXa, or thrombin by minor proteolysis. In the presence of tissue factor and calcium ions, factor VIIa then converts factor X to factor Xa by limited proteolysis. Factor VIIa also converts factor IX to factor IXa in the presence of tissue factor and calcium.</text>
</comment>
<feature type="domain" description="EGF-like" evidence="22">
    <location>
        <begin position="49"/>
        <end position="85"/>
    </location>
</feature>
<dbReference type="CDD" id="cd00190">
    <property type="entry name" value="Tryp_SPc"/>
    <property type="match status" value="2"/>
</dbReference>
<dbReference type="Pfam" id="PF00089">
    <property type="entry name" value="Trypsin"/>
    <property type="match status" value="3"/>
</dbReference>
<feature type="domain" description="EGF-like" evidence="22">
    <location>
        <begin position="777"/>
        <end position="813"/>
    </location>
</feature>
<comment type="catalytic activity">
    <reaction evidence="1">
        <text>Selective cleavage of Arg-|-Ile bond in factor X to form factor Xa.</text>
        <dbReference type="EC" id="3.4.21.21"/>
    </reaction>
</comment>
<feature type="domain" description="Gla" evidence="24">
    <location>
        <begin position="15"/>
        <end position="52"/>
    </location>
</feature>
<evidence type="ECO:0000256" key="11">
    <source>
        <dbReference type="ARBA" id="ARBA00022737"/>
    </source>
</evidence>
<sequence>MKKDVANSVLQRHKRANWWLEELKTGSLERECKEETCSYEEAREIFQDNKRTCLSNPCHNNGMCIDGIKSYNCQCSIGYEGRNCESALEDAQKCIYLNGGCEHFCNDTASHLQCSCADGHELAEDKQTCVSKVKYPCGKIPVLERRLSDMMDYPDSRSRIVGGNVCPKGECPWQVLLEYSGLFLCGGVILHPNWVVTAAHCVHNKDAKKLKVVAGEHKTKEHEGTEQSIPVAEMIIHKEYVELSADNDIALLRLEKPIINSDYAVPICLPEKWLAVHELAAIRYSTVSGWGKLSEGGPTSSILRRLEMPRLKTQDCIENSKLNITDNMFCAGYFEGNQDSCKGDSGGPHATKYKNTWFLTGIVSWGKGCARPGQYGIYTRVSSRGAQEIDPSEQTCLRCSSPDKPYKDGDQCEKKPCQNNAGCKDGIGAYTCLCNEGFQGKNCEIEIPKLCETNNGDCDHFCKVDKDVKCSCVEGYKLGEDGKSCISDAQFPCGLLQTSKTRSIFEVVEPLPTKELVLHQNMSHSLQSAPESNLTAAEDSTDLDPTYTPENENIRVVGGKECPLGHCPWQALLVNEDGMGFCGGTILNNRIVLTAAHCMNQTKYFTVVLGEFDTLKEEGREMTHHVEKVLIHNRYVQKTYNNDIALVKLKVPIKFSQYIIPACLPNREFAEKVLMNQPFAQISGFGRVHERGRQSTKLQKLNVPYVDRHICIESSQFKITANMFCAGYENEEMDACQGDSGGPHVTDHKGTCRGAQEIDPSEQTCLRCSSPDKPYKDGDQCRQAPCQNGGVCTDGIGAYVCDCKDGYQGQNCEIDTAECLPAVHFGCDQFCHPGSDNSYVCSCTKGYTLGANKKTCIPQGNQSTGHDNNIMQILHVDSLHIHPRYKNGTENDIALITLREPIQFNKNVIPICIPEKDFAEHILMQRKPGVVSRWGSGWNETKGPVPTVELPYLPLETCQEKHNFTISNKMFCTEELSHASCQLASGSPIVSSHKGIWFLTGILISGPAEYDCNQGYIFIKITRYLSWLKPFLYDHN</sequence>
<dbReference type="SMART" id="SM00069">
    <property type="entry name" value="GLA"/>
    <property type="match status" value="1"/>
</dbReference>